<evidence type="ECO:0000256" key="1">
    <source>
        <dbReference type="SAM" id="Phobius"/>
    </source>
</evidence>
<feature type="transmembrane region" description="Helical" evidence="1">
    <location>
        <begin position="77"/>
        <end position="96"/>
    </location>
</feature>
<dbReference type="AlphaFoldDB" id="A0A1I7XAI9"/>
<sequence length="169" mass="20215">MTQFFCCCNSIFIIRYPENHKHFILVCLFHEFKLASIPQVSFRKEMEVKQIANPVHRTDADDRQLETVKDLQRVRSRQYGCLFFLIAHFIKILVILRKISIKVKKDTKTKCAIILERTVFCLSIYIGRLDFVSCRFLCLLFPFFPYFNYLRVTNIDSDPFICDEWTCYI</sequence>
<name>A0A1I7XAI9_HETBA</name>
<dbReference type="Proteomes" id="UP000095283">
    <property type="component" value="Unplaced"/>
</dbReference>
<keyword evidence="1" id="KW-1133">Transmembrane helix</keyword>
<reference evidence="3" key="1">
    <citation type="submission" date="2016-11" db="UniProtKB">
        <authorList>
            <consortium name="WormBaseParasite"/>
        </authorList>
    </citation>
    <scope>IDENTIFICATION</scope>
</reference>
<protein>
    <submittedName>
        <fullName evidence="3">Transmembrane protein</fullName>
    </submittedName>
</protein>
<organism evidence="2 3">
    <name type="scientific">Heterorhabditis bacteriophora</name>
    <name type="common">Entomopathogenic nematode worm</name>
    <dbReference type="NCBI Taxonomy" id="37862"/>
    <lineage>
        <taxon>Eukaryota</taxon>
        <taxon>Metazoa</taxon>
        <taxon>Ecdysozoa</taxon>
        <taxon>Nematoda</taxon>
        <taxon>Chromadorea</taxon>
        <taxon>Rhabditida</taxon>
        <taxon>Rhabditina</taxon>
        <taxon>Rhabditomorpha</taxon>
        <taxon>Strongyloidea</taxon>
        <taxon>Heterorhabditidae</taxon>
        <taxon>Heterorhabditis</taxon>
    </lineage>
</organism>
<keyword evidence="1" id="KW-0812">Transmembrane</keyword>
<keyword evidence="1" id="KW-0472">Membrane</keyword>
<accession>A0A1I7XAI9</accession>
<dbReference type="WBParaSite" id="Hba_14375">
    <property type="protein sequence ID" value="Hba_14375"/>
    <property type="gene ID" value="Hba_14375"/>
</dbReference>
<proteinExistence type="predicted"/>
<evidence type="ECO:0000313" key="3">
    <source>
        <dbReference type="WBParaSite" id="Hba_14375"/>
    </source>
</evidence>
<keyword evidence="2" id="KW-1185">Reference proteome</keyword>
<evidence type="ECO:0000313" key="2">
    <source>
        <dbReference type="Proteomes" id="UP000095283"/>
    </source>
</evidence>